<dbReference type="Gramene" id="KCW53332">
    <property type="protein sequence ID" value="KCW53332"/>
    <property type="gene ID" value="EUGRSUZ_J02579"/>
</dbReference>
<dbReference type="GO" id="GO:0016706">
    <property type="term" value="F:2-oxoglutarate-dependent dioxygenase activity"/>
    <property type="evidence" value="ECO:0000318"/>
    <property type="project" value="GO_Central"/>
</dbReference>
<dbReference type="SMR" id="A0A059AH02"/>
<dbReference type="PANTHER" id="PTHR47990">
    <property type="entry name" value="2-OXOGLUTARATE (2OG) AND FE(II)-DEPENDENT OXYGENASE SUPERFAMILY PROTEIN-RELATED"/>
    <property type="match status" value="1"/>
</dbReference>
<dbReference type="FunFam" id="2.60.120.330:FF:000017">
    <property type="entry name" value="2-oxoglutarate-dependent dioxygenase DAO"/>
    <property type="match status" value="1"/>
</dbReference>
<dbReference type="KEGG" id="egr:104422877"/>
<dbReference type="OrthoDB" id="288590at2759"/>
<dbReference type="InterPro" id="IPR050231">
    <property type="entry name" value="Iron_ascorbate_oxido_reductase"/>
</dbReference>
<evidence type="ECO:0000256" key="3">
    <source>
        <dbReference type="ARBA" id="ARBA00054658"/>
    </source>
</evidence>
<protein>
    <recommendedName>
        <fullName evidence="4">2-oxoglutarate-dependent dioxygenase DAO</fullName>
    </recommendedName>
    <alternativeName>
        <fullName evidence="5">Protein DIOXYGENASE FOR AUXIN OXIDATION</fullName>
    </alternativeName>
</protein>
<keyword evidence="6" id="KW-0560">Oxidoreductase</keyword>
<evidence type="ECO:0000256" key="1">
    <source>
        <dbReference type="ARBA" id="ARBA00022723"/>
    </source>
</evidence>
<organism evidence="8">
    <name type="scientific">Eucalyptus grandis</name>
    <name type="common">Flooded gum</name>
    <dbReference type="NCBI Taxonomy" id="71139"/>
    <lineage>
        <taxon>Eukaryota</taxon>
        <taxon>Viridiplantae</taxon>
        <taxon>Streptophyta</taxon>
        <taxon>Embryophyta</taxon>
        <taxon>Tracheophyta</taxon>
        <taxon>Spermatophyta</taxon>
        <taxon>Magnoliopsida</taxon>
        <taxon>eudicotyledons</taxon>
        <taxon>Gunneridae</taxon>
        <taxon>Pentapetalae</taxon>
        <taxon>rosids</taxon>
        <taxon>malvids</taxon>
        <taxon>Myrtales</taxon>
        <taxon>Myrtaceae</taxon>
        <taxon>Myrtoideae</taxon>
        <taxon>Eucalypteae</taxon>
        <taxon>Eucalyptus</taxon>
    </lineage>
</organism>
<dbReference type="InParanoid" id="A0A059AH02"/>
<dbReference type="InterPro" id="IPR005123">
    <property type="entry name" value="Oxoglu/Fe-dep_dioxygenase_dom"/>
</dbReference>
<reference evidence="8" key="1">
    <citation type="submission" date="2013-07" db="EMBL/GenBank/DDBJ databases">
        <title>The genome of Eucalyptus grandis.</title>
        <authorList>
            <person name="Schmutz J."/>
            <person name="Hayes R."/>
            <person name="Myburg A."/>
            <person name="Tuskan G."/>
            <person name="Grattapaglia D."/>
            <person name="Rokhsar D.S."/>
        </authorList>
    </citation>
    <scope>NUCLEOTIDE SEQUENCE</scope>
    <source>
        <tissue evidence="8">Leaf extractions</tissue>
    </source>
</reference>
<dbReference type="AlphaFoldDB" id="A0A059AH02"/>
<keyword evidence="1 6" id="KW-0479">Metal-binding</keyword>
<accession>A0A059AH02</accession>
<name>A0A059AH02_EUCGR</name>
<dbReference type="OMA" id="EDWACEL"/>
<gene>
    <name evidence="8" type="ORF">EUGRSUZ_J02579</name>
</gene>
<evidence type="ECO:0000256" key="6">
    <source>
        <dbReference type="RuleBase" id="RU003682"/>
    </source>
</evidence>
<comment type="function">
    <text evidence="3">2-oxoglutarate-dependent dioxygenase essential for auxin catabolism and maintenance of auxin homeostasis in reproductive organs. Catalyzes the irreversible oxidation of indole-3-acetic acid (IAA) to the biologically inactive 2-oxoindole-3-acetic acid (OxIAA).</text>
</comment>
<evidence type="ECO:0000259" key="7">
    <source>
        <dbReference type="PROSITE" id="PS51471"/>
    </source>
</evidence>
<comment type="similarity">
    <text evidence="6">Belongs to the iron/ascorbate-dependent oxidoreductase family.</text>
</comment>
<evidence type="ECO:0000256" key="4">
    <source>
        <dbReference type="ARBA" id="ARBA00074102"/>
    </source>
</evidence>
<sequence length="304" mass="33545">MGEREGTKIPVIDLRGFQSQYEKLRGAGKEWGCFRVLNHGISEVLMGEMKAVVASLFDLPMEAKKKNEGQVVEGCGYKEPTKANPLYESWGLDEMGSAQAVDVFCSQLNASPHQREIMKTYCKAMHELAMDIADKLSRCMGLSSGMFEDWACELWMNKYSFIPESVGSTGVQLHTDMGFLAVLQDDDAVSGLEVMDKSGSLVPIDPWPGTFLVILGDMAVAWSNGKLGHAKHRVQCKEGRARSSVGAFLLSPKKAAIEAPEELVDAEHPRLYAPFTHSDYRKLRSVVKSRTGEALALFRSASEM</sequence>
<dbReference type="Gene3D" id="2.60.120.330">
    <property type="entry name" value="B-lactam Antibiotic, Isopenicillin N Synthase, Chain"/>
    <property type="match status" value="1"/>
</dbReference>
<dbReference type="STRING" id="71139.A0A059AH02"/>
<dbReference type="SUPFAM" id="SSF51197">
    <property type="entry name" value="Clavaminate synthase-like"/>
    <property type="match status" value="1"/>
</dbReference>
<dbReference type="eggNOG" id="KOG0143">
    <property type="taxonomic scope" value="Eukaryota"/>
</dbReference>
<dbReference type="Pfam" id="PF03171">
    <property type="entry name" value="2OG-FeII_Oxy"/>
    <property type="match status" value="1"/>
</dbReference>
<dbReference type="InterPro" id="IPR044861">
    <property type="entry name" value="IPNS-like_FE2OG_OXY"/>
</dbReference>
<dbReference type="GO" id="GO:0046872">
    <property type="term" value="F:metal ion binding"/>
    <property type="evidence" value="ECO:0007669"/>
    <property type="project" value="UniProtKB-KW"/>
</dbReference>
<dbReference type="EMBL" id="KK198762">
    <property type="protein sequence ID" value="KCW53332.1"/>
    <property type="molecule type" value="Genomic_DNA"/>
</dbReference>
<dbReference type="PROSITE" id="PS51471">
    <property type="entry name" value="FE2OG_OXY"/>
    <property type="match status" value="1"/>
</dbReference>
<feature type="domain" description="Fe2OG dioxygenase" evidence="7">
    <location>
        <begin position="149"/>
        <end position="252"/>
    </location>
</feature>
<keyword evidence="2 6" id="KW-0408">Iron</keyword>
<proteinExistence type="inferred from homology"/>
<dbReference type="InterPro" id="IPR026992">
    <property type="entry name" value="DIOX_N"/>
</dbReference>
<evidence type="ECO:0000256" key="2">
    <source>
        <dbReference type="ARBA" id="ARBA00023004"/>
    </source>
</evidence>
<dbReference type="InterPro" id="IPR027443">
    <property type="entry name" value="IPNS-like_sf"/>
</dbReference>
<dbReference type="Pfam" id="PF14226">
    <property type="entry name" value="DIOX_N"/>
    <property type="match status" value="1"/>
</dbReference>
<evidence type="ECO:0000256" key="5">
    <source>
        <dbReference type="ARBA" id="ARBA00076740"/>
    </source>
</evidence>
<evidence type="ECO:0000313" key="8">
    <source>
        <dbReference type="EMBL" id="KCW53332.1"/>
    </source>
</evidence>